<dbReference type="STRING" id="1682113.A7U43_20070"/>
<sequence>MTLEPLKVDAELLGAAGQRLLSAAQGLPDAPEPFTPSYGSDALSQALAADVPKAETPIIEGLPPMKQAAIGTAESVVEAARRYLSTDSHLKGTIEQTMKQPVGGGVASPATGSGGSGAAGLGAGAAAPAAATGMTGASPSAGGGMGAMGGMMGMPMQMAQQAGQVPQQIGGMAGSLPQAAMQGAQQVGDQVQQMVEQFSEKDEPAEREGGRHRAEEPAGAAPGDVDAERAPAAAQNPAASTDPTINL</sequence>
<feature type="region of interest" description="Disordered" evidence="1">
    <location>
        <begin position="195"/>
        <end position="247"/>
    </location>
</feature>
<proteinExistence type="predicted"/>
<accession>A0A172UPZ4</accession>
<gene>
    <name evidence="2" type="ORF">A7U43_20070</name>
</gene>
<protein>
    <recommendedName>
        <fullName evidence="4">Translation initiation factor IF-2</fullName>
    </recommendedName>
</protein>
<feature type="compositionally biased region" description="Low complexity" evidence="1">
    <location>
        <begin position="230"/>
        <end position="239"/>
    </location>
</feature>
<dbReference type="AlphaFoldDB" id="A0A172UPZ4"/>
<evidence type="ECO:0008006" key="4">
    <source>
        <dbReference type="Google" id="ProtNLM"/>
    </source>
</evidence>
<name>A0A172UPZ4_9MYCO</name>
<evidence type="ECO:0000313" key="3">
    <source>
        <dbReference type="Proteomes" id="UP000077143"/>
    </source>
</evidence>
<feature type="compositionally biased region" description="Gly residues" evidence="1">
    <location>
        <begin position="102"/>
        <end position="123"/>
    </location>
</feature>
<feature type="region of interest" description="Disordered" evidence="1">
    <location>
        <begin position="100"/>
        <end position="123"/>
    </location>
</feature>
<evidence type="ECO:0000256" key="1">
    <source>
        <dbReference type="SAM" id="MobiDB-lite"/>
    </source>
</evidence>
<dbReference type="RefSeq" id="WP_067998738.1">
    <property type="nucleotide sequence ID" value="NZ_CP015596.1"/>
</dbReference>
<keyword evidence="3" id="KW-1185">Reference proteome</keyword>
<dbReference type="OrthoDB" id="4751911at2"/>
<organism evidence="2 3">
    <name type="scientific">Mycobacterium adipatum</name>
    <dbReference type="NCBI Taxonomy" id="1682113"/>
    <lineage>
        <taxon>Bacteria</taxon>
        <taxon>Bacillati</taxon>
        <taxon>Actinomycetota</taxon>
        <taxon>Actinomycetes</taxon>
        <taxon>Mycobacteriales</taxon>
        <taxon>Mycobacteriaceae</taxon>
        <taxon>Mycobacterium</taxon>
    </lineage>
</organism>
<evidence type="ECO:0000313" key="2">
    <source>
        <dbReference type="EMBL" id="ANE81277.1"/>
    </source>
</evidence>
<dbReference type="KEGG" id="madi:A7U43_20070"/>
<dbReference type="EMBL" id="CP015596">
    <property type="protein sequence ID" value="ANE81277.1"/>
    <property type="molecule type" value="Genomic_DNA"/>
</dbReference>
<dbReference type="Proteomes" id="UP000077143">
    <property type="component" value="Chromosome"/>
</dbReference>
<reference evidence="2 3" key="1">
    <citation type="submission" date="2016-05" db="EMBL/GenBank/DDBJ databases">
        <title>Complete genome sequence of a phthalic acid esters degrading Mycobacterium sp. YC-RL4.</title>
        <authorList>
            <person name="Ren L."/>
            <person name="Fan S."/>
            <person name="Ruth N."/>
            <person name="Jia Y."/>
            <person name="Wang J."/>
            <person name="Qiao C."/>
        </authorList>
    </citation>
    <scope>NUCLEOTIDE SEQUENCE [LARGE SCALE GENOMIC DNA]</scope>
    <source>
        <strain evidence="2 3">YC-RL4</strain>
    </source>
</reference>
<feature type="compositionally biased region" description="Basic and acidic residues" evidence="1">
    <location>
        <begin position="198"/>
        <end position="216"/>
    </location>
</feature>